<protein>
    <submittedName>
        <fullName evidence="2">Uncharacterized protein</fullName>
    </submittedName>
</protein>
<feature type="compositionally biased region" description="Pro residues" evidence="1">
    <location>
        <begin position="15"/>
        <end position="24"/>
    </location>
</feature>
<dbReference type="EMBL" id="CP042201">
    <property type="protein sequence ID" value="QDS77452.1"/>
    <property type="molecule type" value="Genomic_DNA"/>
</dbReference>
<dbReference type="OrthoDB" id="3927477at2759"/>
<feature type="region of interest" description="Disordered" evidence="1">
    <location>
        <begin position="311"/>
        <end position="338"/>
    </location>
</feature>
<evidence type="ECO:0000313" key="2">
    <source>
        <dbReference type="EMBL" id="QDS77452.1"/>
    </source>
</evidence>
<proteinExistence type="predicted"/>
<dbReference type="Proteomes" id="UP000316270">
    <property type="component" value="Chromosome 17"/>
</dbReference>
<feature type="region of interest" description="Disordered" evidence="1">
    <location>
        <begin position="1"/>
        <end position="28"/>
    </location>
</feature>
<evidence type="ECO:0000313" key="3">
    <source>
        <dbReference type="Proteomes" id="UP000316270"/>
    </source>
</evidence>
<accession>A0A517LP83</accession>
<keyword evidence="3" id="KW-1185">Reference proteome</keyword>
<gene>
    <name evidence="2" type="ORF">FKW77_006872</name>
</gene>
<sequence>MTDVQDLVPAIIITSPPPSPPSSPAPQALRPANEVLEEVTRLTHLDFYNVRDGVVSAFDGVVSAFDEVDAENTPRAQGGSDNDRHQLRRSEVRAVDLEKVLSQLADLIKAYDMLHAQFTLKSKAITMLVQEEERPKVAALVQVGEEVWTCIDDLVELCREGDHDDLGKAGEEVERLLARFGLEIEILVHAKDLASVHVLLGWKLRYLHFVYALALVSSINNHAVDFNWQIWDDPVDCFKFGDSLTFRKHDIGSMGDFLGQVWILAREMTLDMPNDEPVGNARPGRNDSFATRRLPDVDLLFRFPSLADQNLHEPPNTITEPGKSTIETSRDISAEPEGPSCTFQISVSIIQLWRLWNADINFAEVEHSGNGTAIEFQTKQKKRGLRIESVELGFGVVVPMGEPVPSDSSVPHEVVCRWCKLGPDENGNVRTMADILGEGNVGEVDYGCDRLLIL</sequence>
<evidence type="ECO:0000256" key="1">
    <source>
        <dbReference type="SAM" id="MobiDB-lite"/>
    </source>
</evidence>
<dbReference type="AlphaFoldDB" id="A0A517LP83"/>
<organism evidence="2 3">
    <name type="scientific">Venturia effusa</name>
    <dbReference type="NCBI Taxonomy" id="50376"/>
    <lineage>
        <taxon>Eukaryota</taxon>
        <taxon>Fungi</taxon>
        <taxon>Dikarya</taxon>
        <taxon>Ascomycota</taxon>
        <taxon>Pezizomycotina</taxon>
        <taxon>Dothideomycetes</taxon>
        <taxon>Pleosporomycetidae</taxon>
        <taxon>Venturiales</taxon>
        <taxon>Venturiaceae</taxon>
        <taxon>Venturia</taxon>
    </lineage>
</organism>
<name>A0A517LP83_9PEZI</name>
<reference evidence="2 3" key="1">
    <citation type="submission" date="2019-07" db="EMBL/GenBank/DDBJ databases">
        <title>Finished genome of Venturia effusa.</title>
        <authorList>
            <person name="Young C.A."/>
            <person name="Cox M.P."/>
            <person name="Ganley A.R.D."/>
            <person name="David W.J."/>
        </authorList>
    </citation>
    <scope>NUCLEOTIDE SEQUENCE [LARGE SCALE GENOMIC DNA]</scope>
    <source>
        <strain evidence="3">albino</strain>
    </source>
</reference>